<dbReference type="AlphaFoldDB" id="A0AAX2UYE6"/>
<evidence type="ECO:0008006" key="4">
    <source>
        <dbReference type="Google" id="ProtNLM"/>
    </source>
</evidence>
<evidence type="ECO:0000256" key="1">
    <source>
        <dbReference type="SAM" id="Coils"/>
    </source>
</evidence>
<dbReference type="InterPro" id="IPR001668">
    <property type="entry name" value="Mob_Pre"/>
</dbReference>
<dbReference type="Gene3D" id="3.30.930.30">
    <property type="match status" value="1"/>
</dbReference>
<sequence length="344" mass="38776">MHVEQPQEPIRVFGCSPSEAVEQAEAWGAQAKDAKGRKLRSDAPVLLAGVLSYPRQGEEWPEFKQKALTWLKSEYGDNLVSVIEHQDEQHPHIHFYAVPKPGQSFNNLHQGRAAAAEAKRKGETKAAQQYAHNNAMRDWQDRLYQAVGREFGLARLGPKRQRLTRAEWVAQQAAQQAILSAERAGVSTRKPTAEEQEAVFKDIEGKEVGLLRKERVYTEHELIKAANGGLKLGISMQMQMQGDAAAQAAREVAKRKMSVDAETRRTKAEAEALTARLLAAEKKLEDYLTTLREREIALAILETEHQKQTSEIMKLSGYRDVLSHQLNLAEERLRELEPHSPKPR</sequence>
<proteinExistence type="predicted"/>
<reference evidence="2" key="2">
    <citation type="journal article" date="2019" name="PLoS ONE">
        <title>Identification and characterization of putative Aeromonas spp. T3SS effectors.</title>
        <authorList>
            <person name="Rangel L.T."/>
            <person name="Marden J."/>
            <person name="Colston S."/>
            <person name="Setubal J.C."/>
            <person name="Graf J."/>
            <person name="Gogarten J.P."/>
        </authorList>
    </citation>
    <scope>NUCLEOTIDE SEQUENCE</scope>
    <source>
        <strain evidence="2">BAQ071013-135</strain>
    </source>
</reference>
<evidence type="ECO:0000313" key="3">
    <source>
        <dbReference type="Proteomes" id="UP000796104"/>
    </source>
</evidence>
<accession>A0AAX2UYE6</accession>
<dbReference type="CDD" id="cd17242">
    <property type="entry name" value="MobM_relaxase"/>
    <property type="match status" value="1"/>
</dbReference>
<dbReference type="GO" id="GO:0006310">
    <property type="term" value="P:DNA recombination"/>
    <property type="evidence" value="ECO:0007669"/>
    <property type="project" value="InterPro"/>
</dbReference>
<comment type="caution">
    <text evidence="2">The sequence shown here is derived from an EMBL/GenBank/DDBJ whole genome shotgun (WGS) entry which is preliminary data.</text>
</comment>
<organism evidence="2 3">
    <name type="scientific">Aeromonas veronii</name>
    <dbReference type="NCBI Taxonomy" id="654"/>
    <lineage>
        <taxon>Bacteria</taxon>
        <taxon>Pseudomonadati</taxon>
        <taxon>Pseudomonadota</taxon>
        <taxon>Gammaproteobacteria</taxon>
        <taxon>Aeromonadales</taxon>
        <taxon>Aeromonadaceae</taxon>
        <taxon>Aeromonas</taxon>
    </lineage>
</organism>
<name>A0AAX2UYE6_AERVE</name>
<dbReference type="Pfam" id="PF01076">
    <property type="entry name" value="Mob_Pre"/>
    <property type="match status" value="1"/>
</dbReference>
<reference evidence="2" key="1">
    <citation type="submission" date="2017-10" db="EMBL/GenBank/DDBJ databases">
        <authorList>
            <person name="Colston S.M."/>
            <person name="Graf J."/>
        </authorList>
    </citation>
    <scope>NUCLEOTIDE SEQUENCE</scope>
    <source>
        <strain evidence="2">BAQ071013-135</strain>
    </source>
</reference>
<dbReference type="RefSeq" id="WP_162504366.1">
    <property type="nucleotide sequence ID" value="NZ_CAWORL010000001.1"/>
</dbReference>
<dbReference type="GO" id="GO:0003677">
    <property type="term" value="F:DNA binding"/>
    <property type="evidence" value="ECO:0007669"/>
    <property type="project" value="InterPro"/>
</dbReference>
<dbReference type="EMBL" id="PDXJ01000001">
    <property type="protein sequence ID" value="TND57263.1"/>
    <property type="molecule type" value="Genomic_DNA"/>
</dbReference>
<keyword evidence="1" id="KW-0175">Coiled coil</keyword>
<protein>
    <recommendedName>
        <fullName evidence="4">Plasmid recombination enzyme</fullName>
    </recommendedName>
</protein>
<evidence type="ECO:0000313" key="2">
    <source>
        <dbReference type="EMBL" id="TND57263.1"/>
    </source>
</evidence>
<dbReference type="Proteomes" id="UP000796104">
    <property type="component" value="Unassembled WGS sequence"/>
</dbReference>
<feature type="coiled-coil region" evidence="1">
    <location>
        <begin position="263"/>
        <end position="290"/>
    </location>
</feature>
<gene>
    <name evidence="2" type="ORF">CF123_00215</name>
</gene>